<dbReference type="OrthoDB" id="192832at2759"/>
<gene>
    <name evidence="3" type="ORF">EK21DRAFT_93975</name>
</gene>
<evidence type="ECO:0000259" key="2">
    <source>
        <dbReference type="PROSITE" id="PS51762"/>
    </source>
</evidence>
<organism evidence="3 4">
    <name type="scientific">Setomelanomma holmii</name>
    <dbReference type="NCBI Taxonomy" id="210430"/>
    <lineage>
        <taxon>Eukaryota</taxon>
        <taxon>Fungi</taxon>
        <taxon>Dikarya</taxon>
        <taxon>Ascomycota</taxon>
        <taxon>Pezizomycotina</taxon>
        <taxon>Dothideomycetes</taxon>
        <taxon>Pleosporomycetidae</taxon>
        <taxon>Pleosporales</taxon>
        <taxon>Pleosporineae</taxon>
        <taxon>Phaeosphaeriaceae</taxon>
        <taxon>Setomelanomma</taxon>
    </lineage>
</organism>
<dbReference type="Gene3D" id="2.60.120.200">
    <property type="match status" value="1"/>
</dbReference>
<proteinExistence type="predicted"/>
<feature type="domain" description="GH16" evidence="2">
    <location>
        <begin position="14"/>
        <end position="296"/>
    </location>
</feature>
<dbReference type="InterPro" id="IPR050546">
    <property type="entry name" value="Glycosyl_Hydrlase_16"/>
</dbReference>
<dbReference type="PANTHER" id="PTHR10963">
    <property type="entry name" value="GLYCOSYL HYDROLASE-RELATED"/>
    <property type="match status" value="1"/>
</dbReference>
<dbReference type="AlphaFoldDB" id="A0A9P4LFL6"/>
<name>A0A9P4LFL6_9PLEO</name>
<accession>A0A9P4LFL6</accession>
<dbReference type="PANTHER" id="PTHR10963:SF60">
    <property type="entry name" value="GRAM-NEGATIVE BACTERIA-BINDING PROTEIN 1-RELATED"/>
    <property type="match status" value="1"/>
</dbReference>
<feature type="chain" id="PRO_5040202654" evidence="1">
    <location>
        <begin position="19"/>
        <end position="296"/>
    </location>
</feature>
<dbReference type="EMBL" id="ML978290">
    <property type="protein sequence ID" value="KAF2024601.1"/>
    <property type="molecule type" value="Genomic_DNA"/>
</dbReference>
<dbReference type="SUPFAM" id="SSF49899">
    <property type="entry name" value="Concanavalin A-like lectins/glucanases"/>
    <property type="match status" value="1"/>
</dbReference>
<protein>
    <submittedName>
        <fullName evidence="3">Endo-beta-1,3-glucanase-like protein</fullName>
    </submittedName>
</protein>
<reference evidence="3" key="1">
    <citation type="journal article" date="2020" name="Stud. Mycol.">
        <title>101 Dothideomycetes genomes: a test case for predicting lifestyles and emergence of pathogens.</title>
        <authorList>
            <person name="Haridas S."/>
            <person name="Albert R."/>
            <person name="Binder M."/>
            <person name="Bloem J."/>
            <person name="Labutti K."/>
            <person name="Salamov A."/>
            <person name="Andreopoulos B."/>
            <person name="Baker S."/>
            <person name="Barry K."/>
            <person name="Bills G."/>
            <person name="Bluhm B."/>
            <person name="Cannon C."/>
            <person name="Castanera R."/>
            <person name="Culley D."/>
            <person name="Daum C."/>
            <person name="Ezra D."/>
            <person name="Gonzalez J."/>
            <person name="Henrissat B."/>
            <person name="Kuo A."/>
            <person name="Liang C."/>
            <person name="Lipzen A."/>
            <person name="Lutzoni F."/>
            <person name="Magnuson J."/>
            <person name="Mondo S."/>
            <person name="Nolan M."/>
            <person name="Ohm R."/>
            <person name="Pangilinan J."/>
            <person name="Park H.-J."/>
            <person name="Ramirez L."/>
            <person name="Alfaro M."/>
            <person name="Sun H."/>
            <person name="Tritt A."/>
            <person name="Yoshinaga Y."/>
            <person name="Zwiers L.-H."/>
            <person name="Turgeon B."/>
            <person name="Goodwin S."/>
            <person name="Spatafora J."/>
            <person name="Crous P."/>
            <person name="Grigoriev I."/>
        </authorList>
    </citation>
    <scope>NUCLEOTIDE SEQUENCE</scope>
    <source>
        <strain evidence="3">CBS 110217</strain>
    </source>
</reference>
<keyword evidence="1" id="KW-0732">Signal</keyword>
<sequence>MISRPIIILSTGLALSQAAPPSVSGFSLTWSDDFIGTSNSLPNPSNWIVDTGTSYPGGPAQWGTWEVQTYTSRPQNLKLTGDGVLQITPLRDANNQWTSARIETQRSDFVAKAGGKMRISARIIMPDITGEAALGYWPAFWTLGDNYRGNYQNWPAVGEFDIMENVNGINRVWGVLHCGVNPGGPCKETDGLPGNIQCPGSPCQGNWHVYSIEVDRTATPEKVTWSVDGVNFHTVTQNDIGVATWAQAVQHGHFILLNLAIGGAFPNNNSDRQTPVAATVPGVPLYVDWVAVYNSV</sequence>
<keyword evidence="4" id="KW-1185">Reference proteome</keyword>
<dbReference type="Pfam" id="PF26113">
    <property type="entry name" value="GH16_XgeA"/>
    <property type="match status" value="1"/>
</dbReference>
<evidence type="ECO:0000256" key="1">
    <source>
        <dbReference type="SAM" id="SignalP"/>
    </source>
</evidence>
<evidence type="ECO:0000313" key="3">
    <source>
        <dbReference type="EMBL" id="KAF2024601.1"/>
    </source>
</evidence>
<dbReference type="CDD" id="cd02182">
    <property type="entry name" value="GH16_Strep_laminarinase_like"/>
    <property type="match status" value="1"/>
</dbReference>
<feature type="signal peptide" evidence="1">
    <location>
        <begin position="1"/>
        <end position="18"/>
    </location>
</feature>
<dbReference type="Proteomes" id="UP000799777">
    <property type="component" value="Unassembled WGS sequence"/>
</dbReference>
<dbReference type="PROSITE" id="PS51762">
    <property type="entry name" value="GH16_2"/>
    <property type="match status" value="1"/>
</dbReference>
<dbReference type="GO" id="GO:0004553">
    <property type="term" value="F:hydrolase activity, hydrolyzing O-glycosyl compounds"/>
    <property type="evidence" value="ECO:0007669"/>
    <property type="project" value="InterPro"/>
</dbReference>
<comment type="caution">
    <text evidence="3">The sequence shown here is derived from an EMBL/GenBank/DDBJ whole genome shotgun (WGS) entry which is preliminary data.</text>
</comment>
<dbReference type="GO" id="GO:0005975">
    <property type="term" value="P:carbohydrate metabolic process"/>
    <property type="evidence" value="ECO:0007669"/>
    <property type="project" value="InterPro"/>
</dbReference>
<evidence type="ECO:0000313" key="4">
    <source>
        <dbReference type="Proteomes" id="UP000799777"/>
    </source>
</evidence>
<dbReference type="InterPro" id="IPR000757">
    <property type="entry name" value="Beta-glucanase-like"/>
</dbReference>
<dbReference type="InterPro" id="IPR013320">
    <property type="entry name" value="ConA-like_dom_sf"/>
</dbReference>